<name>A0A397J469_9GLOM</name>
<keyword evidence="1" id="KW-0653">Protein transport</keyword>
<comment type="function">
    <text evidence="1">Essential component of the TIM23 complex, a complex that mediates the translocation of transit peptide-containing proteins across the mitochondrial inner membrane.</text>
</comment>
<comment type="subcellular location">
    <subcellularLocation>
        <location evidence="1">Mitochondrion inner membrane</location>
        <topology evidence="1">Single-pass membrane protein</topology>
    </subcellularLocation>
</comment>
<evidence type="ECO:0000313" key="4">
    <source>
        <dbReference type="Proteomes" id="UP000266861"/>
    </source>
</evidence>
<keyword evidence="1" id="KW-0496">Mitochondrion</keyword>
<accession>A0A397J469</accession>
<dbReference type="OrthoDB" id="1711508at2759"/>
<comment type="caution">
    <text evidence="3">The sequence shown here is derived from an EMBL/GenBank/DDBJ whole genome shotgun (WGS) entry which is preliminary data.</text>
</comment>
<evidence type="ECO:0000259" key="2">
    <source>
        <dbReference type="PROSITE" id="PS50969"/>
    </source>
</evidence>
<dbReference type="InterPro" id="IPR050365">
    <property type="entry name" value="TIM50"/>
</dbReference>
<evidence type="ECO:0000313" key="3">
    <source>
        <dbReference type="EMBL" id="RHZ83109.1"/>
    </source>
</evidence>
<comment type="similarity">
    <text evidence="1">Belongs to the TIM50 family.</text>
</comment>
<sequence>MDLKDEETFQYLSSELATKEDIILTPEYMRIVSQPSSKSSNPSPKLIILDLNGTLLYRKKRRKGKYRVDPRPFINEFLEYLFNVDTFSIMIWSSARPENVNRMVREIFGNYRERLIAVWGRDKFGLSEEEFFTDFKPIKNLEIVWKEFNEKNGSNFDEQKKEFNQTNTILIDDSPYKAQLQPFNAIHLSEFKRNEEDRELLRIIEYLKSIKYQSNISAFIKEHPFNTNSEV</sequence>
<dbReference type="GO" id="GO:0005744">
    <property type="term" value="C:TIM23 mitochondrial import inner membrane translocase complex"/>
    <property type="evidence" value="ECO:0007669"/>
    <property type="project" value="UniProtKB-UniRule"/>
</dbReference>
<dbReference type="AlphaFoldDB" id="A0A397J469"/>
<dbReference type="PROSITE" id="PS50969">
    <property type="entry name" value="FCP1"/>
    <property type="match status" value="1"/>
</dbReference>
<keyword evidence="1" id="KW-0809">Transit peptide</keyword>
<dbReference type="GO" id="GO:0015031">
    <property type="term" value="P:protein transport"/>
    <property type="evidence" value="ECO:0007669"/>
    <property type="project" value="UniProtKB-KW"/>
</dbReference>
<feature type="domain" description="FCP1 homology" evidence="2">
    <location>
        <begin position="40"/>
        <end position="210"/>
    </location>
</feature>
<dbReference type="SMART" id="SM00577">
    <property type="entry name" value="CPDc"/>
    <property type="match status" value="1"/>
</dbReference>
<dbReference type="STRING" id="1348612.A0A397J469"/>
<dbReference type="InterPro" id="IPR004274">
    <property type="entry name" value="FCP1_dom"/>
</dbReference>
<protein>
    <recommendedName>
        <fullName evidence="1">Mitochondrial import inner membrane translocase subunit TIM50</fullName>
    </recommendedName>
</protein>
<gene>
    <name evidence="3" type="ORF">Glove_99g159</name>
</gene>
<dbReference type="PANTHER" id="PTHR12210">
    <property type="entry name" value="DULLARD PROTEIN PHOSPHATASE"/>
    <property type="match status" value="1"/>
</dbReference>
<dbReference type="SUPFAM" id="SSF56784">
    <property type="entry name" value="HAD-like"/>
    <property type="match status" value="1"/>
</dbReference>
<proteinExistence type="inferred from homology"/>
<evidence type="ECO:0000256" key="1">
    <source>
        <dbReference type="RuleBase" id="RU365079"/>
    </source>
</evidence>
<comment type="subunit">
    <text evidence="1">Component of the TIM23 complex.</text>
</comment>
<keyword evidence="4" id="KW-1185">Reference proteome</keyword>
<dbReference type="InterPro" id="IPR036412">
    <property type="entry name" value="HAD-like_sf"/>
</dbReference>
<reference evidence="3 4" key="1">
    <citation type="submission" date="2018-08" db="EMBL/GenBank/DDBJ databases">
        <title>Genome and evolution of the arbuscular mycorrhizal fungus Diversispora epigaea (formerly Glomus versiforme) and its bacterial endosymbionts.</title>
        <authorList>
            <person name="Sun X."/>
            <person name="Fei Z."/>
            <person name="Harrison M."/>
        </authorList>
    </citation>
    <scope>NUCLEOTIDE SEQUENCE [LARGE SCALE GENOMIC DNA]</scope>
    <source>
        <strain evidence="3 4">IT104</strain>
    </source>
</reference>
<keyword evidence="1" id="KW-0813">Transport</keyword>
<dbReference type="Gene3D" id="3.40.50.1000">
    <property type="entry name" value="HAD superfamily/HAD-like"/>
    <property type="match status" value="1"/>
</dbReference>
<dbReference type="InterPro" id="IPR023214">
    <property type="entry name" value="HAD_sf"/>
</dbReference>
<dbReference type="EMBL" id="PQFF01000092">
    <property type="protein sequence ID" value="RHZ83109.1"/>
    <property type="molecule type" value="Genomic_DNA"/>
</dbReference>
<dbReference type="Proteomes" id="UP000266861">
    <property type="component" value="Unassembled WGS sequence"/>
</dbReference>
<dbReference type="Pfam" id="PF03031">
    <property type="entry name" value="NIF"/>
    <property type="match status" value="1"/>
</dbReference>
<organism evidence="3 4">
    <name type="scientific">Diversispora epigaea</name>
    <dbReference type="NCBI Taxonomy" id="1348612"/>
    <lineage>
        <taxon>Eukaryota</taxon>
        <taxon>Fungi</taxon>
        <taxon>Fungi incertae sedis</taxon>
        <taxon>Mucoromycota</taxon>
        <taxon>Glomeromycotina</taxon>
        <taxon>Glomeromycetes</taxon>
        <taxon>Diversisporales</taxon>
        <taxon>Diversisporaceae</taxon>
        <taxon>Diversispora</taxon>
    </lineage>
</organism>
<keyword evidence="1" id="KW-0811">Translocation</keyword>